<protein>
    <submittedName>
        <fullName evidence="3">Uncharacterized protein</fullName>
    </submittedName>
</protein>
<evidence type="ECO:0000256" key="1">
    <source>
        <dbReference type="SAM" id="MobiDB-lite"/>
    </source>
</evidence>
<dbReference type="OrthoDB" id="3499003at2759"/>
<gene>
    <name evidence="3" type="ORF">VM1G_11810</name>
</gene>
<reference evidence="3" key="1">
    <citation type="submission" date="2014-12" db="EMBL/GenBank/DDBJ databases">
        <title>Genome Sequence of Valsa Canker Pathogens Uncovers a Specific Adaption of Colonization on Woody Bark.</title>
        <authorList>
            <person name="Yin Z."/>
            <person name="Liu H."/>
            <person name="Gao X."/>
            <person name="Li Z."/>
            <person name="Song N."/>
            <person name="Ke X."/>
            <person name="Dai Q."/>
            <person name="Wu Y."/>
            <person name="Sun Y."/>
            <person name="Xu J.-R."/>
            <person name="Kang Z.K."/>
            <person name="Wang L."/>
            <person name="Huang L."/>
        </authorList>
    </citation>
    <scope>NUCLEOTIDE SEQUENCE [LARGE SCALE GENOMIC DNA]</scope>
    <source>
        <strain evidence="3">03-8</strain>
    </source>
</reference>
<feature type="region of interest" description="Disordered" evidence="1">
    <location>
        <begin position="1"/>
        <end position="34"/>
    </location>
</feature>
<evidence type="ECO:0000256" key="2">
    <source>
        <dbReference type="SAM" id="Phobius"/>
    </source>
</evidence>
<organism evidence="3 4">
    <name type="scientific">Cytospora mali</name>
    <name type="common">Apple Valsa canker fungus</name>
    <name type="synonym">Valsa mali</name>
    <dbReference type="NCBI Taxonomy" id="578113"/>
    <lineage>
        <taxon>Eukaryota</taxon>
        <taxon>Fungi</taxon>
        <taxon>Dikarya</taxon>
        <taxon>Ascomycota</taxon>
        <taxon>Pezizomycotina</taxon>
        <taxon>Sordariomycetes</taxon>
        <taxon>Sordariomycetidae</taxon>
        <taxon>Diaporthales</taxon>
        <taxon>Cytosporaceae</taxon>
        <taxon>Cytospora</taxon>
    </lineage>
</organism>
<evidence type="ECO:0000313" key="3">
    <source>
        <dbReference type="EMBL" id="KUI72429.1"/>
    </source>
</evidence>
<feature type="transmembrane region" description="Helical" evidence="2">
    <location>
        <begin position="105"/>
        <end position="123"/>
    </location>
</feature>
<keyword evidence="2" id="KW-1133">Transmembrane helix</keyword>
<dbReference type="EMBL" id="CM003105">
    <property type="protein sequence ID" value="KUI72429.1"/>
    <property type="molecule type" value="Genomic_DNA"/>
</dbReference>
<proteinExistence type="predicted"/>
<dbReference type="AlphaFoldDB" id="A0A194W7H5"/>
<feature type="compositionally biased region" description="Basic and acidic residues" evidence="1">
    <location>
        <begin position="1"/>
        <end position="14"/>
    </location>
</feature>
<feature type="region of interest" description="Disordered" evidence="1">
    <location>
        <begin position="61"/>
        <end position="91"/>
    </location>
</feature>
<dbReference type="Proteomes" id="UP000078559">
    <property type="component" value="Chromosome 8"/>
</dbReference>
<keyword evidence="4" id="KW-1185">Reference proteome</keyword>
<evidence type="ECO:0000313" key="4">
    <source>
        <dbReference type="Proteomes" id="UP000078559"/>
    </source>
</evidence>
<keyword evidence="2" id="KW-0812">Transmembrane</keyword>
<name>A0A194W7H5_CYTMA</name>
<keyword evidence="2" id="KW-0472">Membrane</keyword>
<accession>A0A194W7H5</accession>
<sequence>MAHDKTNSQAHDEQPGLELAPHSGPQVVYGQGLEFDHNKPPVTTPYDQAIRGSPPIAHIYGQHYGAPPHDPHHQSAYLASASGGPPSPYKTSQQEHIWGLPKRKFWIILGAFILIRVIYPYCYSQAVGHKLGKFDLVVPVI</sequence>